<sequence length="107" mass="12214">MSENKEVRRMDPKARELIFPEAHATIEEILRELDEDPRAAQGISSYGHGIGMLSAVLYANCEAHNYNVQKIKFKEAALALVKRYGPEIIEVMKPELKKALDWDESEK</sequence>
<evidence type="ECO:0000313" key="2">
    <source>
        <dbReference type="Proteomes" id="UP000178429"/>
    </source>
</evidence>
<organism evidence="1 2">
    <name type="scientific">Candidatus Woesebacteria bacterium RIFCSPLOWO2_01_FULL_44_14</name>
    <dbReference type="NCBI Taxonomy" id="1802525"/>
    <lineage>
        <taxon>Bacteria</taxon>
        <taxon>Candidatus Woeseibacteriota</taxon>
    </lineage>
</organism>
<proteinExistence type="predicted"/>
<dbReference type="Proteomes" id="UP000178429">
    <property type="component" value="Unassembled WGS sequence"/>
</dbReference>
<comment type="caution">
    <text evidence="1">The sequence shown here is derived from an EMBL/GenBank/DDBJ whole genome shotgun (WGS) entry which is preliminary data.</text>
</comment>
<dbReference type="AlphaFoldDB" id="A0A1F8C3E6"/>
<gene>
    <name evidence="1" type="ORF">A2975_03760</name>
</gene>
<accession>A0A1F8C3E6</accession>
<dbReference type="STRING" id="1802525.A2975_03760"/>
<evidence type="ECO:0000313" key="1">
    <source>
        <dbReference type="EMBL" id="OGM70165.1"/>
    </source>
</evidence>
<reference evidence="1 2" key="1">
    <citation type="journal article" date="2016" name="Nat. Commun.">
        <title>Thousands of microbial genomes shed light on interconnected biogeochemical processes in an aquifer system.</title>
        <authorList>
            <person name="Anantharaman K."/>
            <person name="Brown C.T."/>
            <person name="Hug L.A."/>
            <person name="Sharon I."/>
            <person name="Castelle C.J."/>
            <person name="Probst A.J."/>
            <person name="Thomas B.C."/>
            <person name="Singh A."/>
            <person name="Wilkins M.J."/>
            <person name="Karaoz U."/>
            <person name="Brodie E.L."/>
            <person name="Williams K.H."/>
            <person name="Hubbard S.S."/>
            <person name="Banfield J.F."/>
        </authorList>
    </citation>
    <scope>NUCLEOTIDE SEQUENCE [LARGE SCALE GENOMIC DNA]</scope>
</reference>
<dbReference type="EMBL" id="MGHL01000006">
    <property type="protein sequence ID" value="OGM70165.1"/>
    <property type="molecule type" value="Genomic_DNA"/>
</dbReference>
<protein>
    <submittedName>
        <fullName evidence="1">Uncharacterized protein</fullName>
    </submittedName>
</protein>
<name>A0A1F8C3E6_9BACT</name>